<gene>
    <name evidence="2" type="ORF">COHA_003575</name>
</gene>
<evidence type="ECO:0000256" key="1">
    <source>
        <dbReference type="SAM" id="SignalP"/>
    </source>
</evidence>
<feature type="chain" id="PRO_5042214715" evidence="1">
    <location>
        <begin position="18"/>
        <end position="225"/>
    </location>
</feature>
<protein>
    <submittedName>
        <fullName evidence="2">Uncharacterized protein</fullName>
    </submittedName>
</protein>
<comment type="caution">
    <text evidence="2">The sequence shown here is derived from an EMBL/GenBank/DDBJ whole genome shotgun (WGS) entry which is preliminary data.</text>
</comment>
<reference evidence="2" key="1">
    <citation type="submission" date="2020-11" db="EMBL/GenBank/DDBJ databases">
        <title>Chlorella ohadii genome sequencing and assembly.</title>
        <authorList>
            <person name="Murik O."/>
            <person name="Treves H."/>
            <person name="Kedem I."/>
            <person name="Shotland Y."/>
            <person name="Kaplan A."/>
        </authorList>
    </citation>
    <scope>NUCLEOTIDE SEQUENCE</scope>
    <source>
        <strain evidence="2">1</strain>
    </source>
</reference>
<organism evidence="2 3">
    <name type="scientific">Chlorella ohadii</name>
    <dbReference type="NCBI Taxonomy" id="2649997"/>
    <lineage>
        <taxon>Eukaryota</taxon>
        <taxon>Viridiplantae</taxon>
        <taxon>Chlorophyta</taxon>
        <taxon>core chlorophytes</taxon>
        <taxon>Trebouxiophyceae</taxon>
        <taxon>Chlorellales</taxon>
        <taxon>Chlorellaceae</taxon>
        <taxon>Chlorella clade</taxon>
        <taxon>Chlorella</taxon>
    </lineage>
</organism>
<keyword evidence="3" id="KW-1185">Reference proteome</keyword>
<dbReference type="AlphaFoldDB" id="A0AAD5DUU6"/>
<dbReference type="Proteomes" id="UP001205105">
    <property type="component" value="Unassembled WGS sequence"/>
</dbReference>
<name>A0AAD5DUU6_9CHLO</name>
<feature type="signal peptide" evidence="1">
    <location>
        <begin position="1"/>
        <end position="17"/>
    </location>
</feature>
<evidence type="ECO:0000313" key="3">
    <source>
        <dbReference type="Proteomes" id="UP001205105"/>
    </source>
</evidence>
<sequence length="225" mass="23798">MKLAAALLLALVGCAAARELMAPTPTQKVNAQKAEQDRAAAAAAAAKAQQAAQQAARRLKPPCFVPTSYYPIRSCGISTDAAVCGRGFNAFPNYDSCCARQRGNVGFHPEGCTNLNATLSCWVVGTYHPTQTCKQTTEFDICNRNWGQWRSEAECCRPGAAHAEGCSKPEPCWIADAFWPARTCGQTEDQAICTRGWGAFASEDDCCAAGGAFSDGCGQVEGAAE</sequence>
<evidence type="ECO:0000313" key="2">
    <source>
        <dbReference type="EMBL" id="KAI7842829.1"/>
    </source>
</evidence>
<keyword evidence="1" id="KW-0732">Signal</keyword>
<accession>A0AAD5DUU6</accession>
<dbReference type="EMBL" id="JADXDR010000048">
    <property type="protein sequence ID" value="KAI7842829.1"/>
    <property type="molecule type" value="Genomic_DNA"/>
</dbReference>
<proteinExistence type="predicted"/>